<evidence type="ECO:0000313" key="5">
    <source>
        <dbReference type="EMBL" id="MBV7260354.1"/>
    </source>
</evidence>
<evidence type="ECO:0000256" key="2">
    <source>
        <dbReference type="ARBA" id="ARBA00022801"/>
    </source>
</evidence>
<dbReference type="PANTHER" id="PTHR10357:SF179">
    <property type="entry name" value="NEUTRAL AND BASIC AMINO ACID TRANSPORT PROTEIN RBAT"/>
    <property type="match status" value="1"/>
</dbReference>
<dbReference type="Proteomes" id="UP001138681">
    <property type="component" value="Unassembled WGS sequence"/>
</dbReference>
<keyword evidence="2" id="KW-0378">Hydrolase</keyword>
<evidence type="ECO:0000313" key="6">
    <source>
        <dbReference type="Proteomes" id="UP001138681"/>
    </source>
</evidence>
<comment type="similarity">
    <text evidence="1">Belongs to the glycosyl hydrolase 13 family.</text>
</comment>
<sequence>MNETLSMAKPSMASTSDEWWRGAVIYQIYPRSFRDTNSDGIGDLRGVVEGLDYIASLGCDGIWISPFFTSPMRDFGYDVADYCGIDPSFGDFDDFDAIIAKAHDLGIKVIIDQVYSHTSDHHAWFQESRRDRTNAKADWYVWADPKPDGSPPSNWQSVFGGSAWQWDGPRRQYYLHNFLTCQPDLNVHNRDVQDALLDAARFWLDRGVDGFRLDALNFSMHDPEMRDNPPSGLPMDQVTRPFDMQIKQFNQSHEDIPAFLERIRGTIDEYPGRFTVAEVGGPDPLAEMKAFTENGKRLDSAYNFDFLYAPDLTAELVKQSLSNWDGAAGEGWPSWAFSNHDAPRAVTRWSDGANLDQISRLNMLLLLSLRGNPIIYQGEELGLPQGHVPFEDLQDPEAITNWPHTLGRDGARTPMPWAAKAPQAGFSQANRTWLKLDEAHKDRAIDRQIADASSMVSYTRSLLTLRNSLSALVTGDSQLLDTPDGIVAFVRTSDEGEILCAFNLDTNPVDWSPPARFQSGRMIADQNRANATGAIPGRIEARSGYWAN</sequence>
<dbReference type="SMART" id="SM00642">
    <property type="entry name" value="Aamy"/>
    <property type="match status" value="1"/>
</dbReference>
<dbReference type="AlphaFoldDB" id="A0A9X1F5A4"/>
<dbReference type="FunFam" id="3.90.400.10:FF:000002">
    <property type="entry name" value="Sucrose isomerase"/>
    <property type="match status" value="1"/>
</dbReference>
<comment type="caution">
    <text evidence="5">The sequence shown here is derived from an EMBL/GenBank/DDBJ whole genome shotgun (WGS) entry which is preliminary data.</text>
</comment>
<reference evidence="5" key="1">
    <citation type="submission" date="2021-04" db="EMBL/GenBank/DDBJ databases">
        <authorList>
            <person name="Pira H."/>
            <person name="Risdian C."/>
            <person name="Wink J."/>
        </authorList>
    </citation>
    <scope>NUCLEOTIDE SEQUENCE</scope>
    <source>
        <strain evidence="5">WH158</strain>
    </source>
</reference>
<accession>A0A9X1F5A4</accession>
<evidence type="ECO:0000259" key="4">
    <source>
        <dbReference type="SMART" id="SM00642"/>
    </source>
</evidence>
<keyword evidence="6" id="KW-1185">Reference proteome</keyword>
<proteinExistence type="inferred from homology"/>
<evidence type="ECO:0000256" key="1">
    <source>
        <dbReference type="ARBA" id="ARBA00008061"/>
    </source>
</evidence>
<dbReference type="GO" id="GO:0009313">
    <property type="term" value="P:oligosaccharide catabolic process"/>
    <property type="evidence" value="ECO:0007669"/>
    <property type="project" value="TreeGrafter"/>
</dbReference>
<dbReference type="EMBL" id="JAGSPC010000004">
    <property type="protein sequence ID" value="MBV7260354.1"/>
    <property type="molecule type" value="Genomic_DNA"/>
</dbReference>
<name>A0A9X1F5A4_9SPHN</name>
<dbReference type="GO" id="GO:0004556">
    <property type="term" value="F:alpha-amylase activity"/>
    <property type="evidence" value="ECO:0007669"/>
    <property type="project" value="TreeGrafter"/>
</dbReference>
<keyword evidence="3" id="KW-0326">Glycosidase</keyword>
<organism evidence="5 6">
    <name type="scientific">Erythrobacter crassostreae</name>
    <dbReference type="NCBI Taxonomy" id="2828328"/>
    <lineage>
        <taxon>Bacteria</taxon>
        <taxon>Pseudomonadati</taxon>
        <taxon>Pseudomonadota</taxon>
        <taxon>Alphaproteobacteria</taxon>
        <taxon>Sphingomonadales</taxon>
        <taxon>Erythrobacteraceae</taxon>
        <taxon>Erythrobacter/Porphyrobacter group</taxon>
        <taxon>Erythrobacter</taxon>
    </lineage>
</organism>
<evidence type="ECO:0000256" key="3">
    <source>
        <dbReference type="ARBA" id="ARBA00023295"/>
    </source>
</evidence>
<dbReference type="Pfam" id="PF00128">
    <property type="entry name" value="Alpha-amylase"/>
    <property type="match status" value="1"/>
</dbReference>
<dbReference type="PANTHER" id="PTHR10357">
    <property type="entry name" value="ALPHA-AMYLASE FAMILY MEMBER"/>
    <property type="match status" value="1"/>
</dbReference>
<dbReference type="CDD" id="cd11330">
    <property type="entry name" value="AmyAc_OligoGlu"/>
    <property type="match status" value="1"/>
</dbReference>
<protein>
    <submittedName>
        <fullName evidence="5">Alpha glucosidase</fullName>
    </submittedName>
</protein>
<feature type="domain" description="Glycosyl hydrolase family 13 catalytic" evidence="4">
    <location>
        <begin position="27"/>
        <end position="412"/>
    </location>
</feature>
<gene>
    <name evidence="5" type="ORF">KCG46_12305</name>
</gene>
<dbReference type="InterPro" id="IPR006047">
    <property type="entry name" value="GH13_cat_dom"/>
</dbReference>